<evidence type="ECO:0000256" key="4">
    <source>
        <dbReference type="ARBA" id="ARBA00022989"/>
    </source>
</evidence>
<evidence type="ECO:0000256" key="5">
    <source>
        <dbReference type="ARBA" id="ARBA00023136"/>
    </source>
</evidence>
<evidence type="ECO:0000313" key="10">
    <source>
        <dbReference type="EMBL" id="MBK0379920.1"/>
    </source>
</evidence>
<sequence length="553" mass="61423">MNKTIIININGTVFHIEEDAYEILKNYMTDVKRHFMNSADSLEITTDIENRIAEMFTEILLREGKQVIVEQDVKSVVEQMGSVADFESAEEDGKTGFSNNFNYSAESRRLFRDPDDRLVAGVCSGIANYFDINPVWIRLAFALSCAIAGTGIMVYIILWIVVPKAVTRADRMAMKGQKLNLQGFKTNFEQEMGSLHGHFSEFQKEARPFIYKTRDFAGDFFQHLGTFLGGTGKVFAKLFGIAVLVVCFGFIIALIVGIIALLAYGNMGIYHIFPFNIVSHQINTIFIICAFLMLSIPLLAIILTIISAVFNSTGMTRSSGTTMLMVWIVALSMVIYYTAKVSADFRSSAGFSQTINIAPSADSTYHLKLNDIKYLSAADSVRLKISDKFNGKIILDDDDDDNMDSPGNISIDIEKSDVAGPVLVEAFSARGRNYDDALFNARSATYLFTQQGSDLKFSRRLQKPDDMLWRAQDLHLTLKVPLNYKIVVDEDVDRYVRGVSVYDCKTINKNGGASSATFIMTNNGLQCKVDTLVLPQSVLPGKTDSTTTDSAAE</sequence>
<dbReference type="InterPro" id="IPR052027">
    <property type="entry name" value="PspC"/>
</dbReference>
<accession>A0A934PV17</accession>
<evidence type="ECO:0000259" key="8">
    <source>
        <dbReference type="Pfam" id="PF22571"/>
    </source>
</evidence>
<dbReference type="PANTHER" id="PTHR33885">
    <property type="entry name" value="PHAGE SHOCK PROTEIN C"/>
    <property type="match status" value="1"/>
</dbReference>
<dbReference type="Proteomes" id="UP000613193">
    <property type="component" value="Unassembled WGS sequence"/>
</dbReference>
<reference evidence="10" key="1">
    <citation type="submission" date="2020-12" db="EMBL/GenBank/DDBJ databases">
        <title>Bacterial novel species Mucilaginibacter sp. SD-g isolated from soil.</title>
        <authorList>
            <person name="Jung H.-Y."/>
        </authorList>
    </citation>
    <scope>NUCLEOTIDE SEQUENCE</scope>
    <source>
        <strain evidence="10">SD-g</strain>
    </source>
</reference>
<protein>
    <submittedName>
        <fullName evidence="10">PspC domain-containing protein</fullName>
    </submittedName>
</protein>
<dbReference type="Pfam" id="PF22744">
    <property type="entry name" value="Toast-rack_PspC-Cterm"/>
    <property type="match status" value="1"/>
</dbReference>
<feature type="domain" description="Phage shock protein PspC N-terminal" evidence="7">
    <location>
        <begin position="108"/>
        <end position="165"/>
    </location>
</feature>
<evidence type="ECO:0000256" key="6">
    <source>
        <dbReference type="SAM" id="Phobius"/>
    </source>
</evidence>
<dbReference type="GO" id="GO:0005886">
    <property type="term" value="C:plasma membrane"/>
    <property type="evidence" value="ECO:0007669"/>
    <property type="project" value="UniProtKB-SubCell"/>
</dbReference>
<feature type="transmembrane region" description="Helical" evidence="6">
    <location>
        <begin position="322"/>
        <end position="339"/>
    </location>
</feature>
<feature type="domain" description="PspC-related transmembrane region" evidence="8">
    <location>
        <begin position="209"/>
        <end position="345"/>
    </location>
</feature>
<dbReference type="RefSeq" id="WP_200066460.1">
    <property type="nucleotide sequence ID" value="NZ_JAEHFW010000002.1"/>
</dbReference>
<keyword evidence="4 6" id="KW-1133">Transmembrane helix</keyword>
<feature type="transmembrane region" description="Helical" evidence="6">
    <location>
        <begin position="284"/>
        <end position="310"/>
    </location>
</feature>
<dbReference type="InterPro" id="IPR054319">
    <property type="entry name" value="PspC-rel_ToastRack"/>
</dbReference>
<dbReference type="InterPro" id="IPR054321">
    <property type="entry name" value="PspC-rel_TM"/>
</dbReference>
<gene>
    <name evidence="10" type="ORF">I5M19_11410</name>
</gene>
<keyword evidence="3 6" id="KW-0812">Transmembrane</keyword>
<keyword evidence="5 6" id="KW-0472">Membrane</keyword>
<feature type="transmembrane region" description="Helical" evidence="6">
    <location>
        <begin position="238"/>
        <end position="264"/>
    </location>
</feature>
<comment type="caution">
    <text evidence="10">The sequence shown here is derived from an EMBL/GenBank/DDBJ whole genome shotgun (WGS) entry which is preliminary data.</text>
</comment>
<evidence type="ECO:0000259" key="7">
    <source>
        <dbReference type="Pfam" id="PF04024"/>
    </source>
</evidence>
<keyword evidence="2" id="KW-1003">Cell membrane</keyword>
<evidence type="ECO:0000259" key="9">
    <source>
        <dbReference type="Pfam" id="PF22744"/>
    </source>
</evidence>
<evidence type="ECO:0000313" key="11">
    <source>
        <dbReference type="Proteomes" id="UP000613193"/>
    </source>
</evidence>
<comment type="subcellular location">
    <subcellularLocation>
        <location evidence="1">Cell membrane</location>
        <topology evidence="1">Single-pass membrane protein</topology>
    </subcellularLocation>
</comment>
<dbReference type="PANTHER" id="PTHR33885:SF3">
    <property type="entry name" value="PHAGE SHOCK PROTEIN C"/>
    <property type="match status" value="1"/>
</dbReference>
<evidence type="ECO:0000256" key="1">
    <source>
        <dbReference type="ARBA" id="ARBA00004162"/>
    </source>
</evidence>
<name>A0A934PV17_9SPHI</name>
<organism evidence="10 11">
    <name type="scientific">Mucilaginibacter segetis</name>
    <dbReference type="NCBI Taxonomy" id="2793071"/>
    <lineage>
        <taxon>Bacteria</taxon>
        <taxon>Pseudomonadati</taxon>
        <taxon>Bacteroidota</taxon>
        <taxon>Sphingobacteriia</taxon>
        <taxon>Sphingobacteriales</taxon>
        <taxon>Sphingobacteriaceae</taxon>
        <taxon>Mucilaginibacter</taxon>
    </lineage>
</organism>
<proteinExistence type="predicted"/>
<dbReference type="Pfam" id="PF04024">
    <property type="entry name" value="PspC"/>
    <property type="match status" value="1"/>
</dbReference>
<dbReference type="AlphaFoldDB" id="A0A934PV17"/>
<dbReference type="Pfam" id="PF22571">
    <property type="entry name" value="LiaI-LiaF-TM_PspC"/>
    <property type="match status" value="1"/>
</dbReference>
<evidence type="ECO:0000256" key="3">
    <source>
        <dbReference type="ARBA" id="ARBA00022692"/>
    </source>
</evidence>
<evidence type="ECO:0000256" key="2">
    <source>
        <dbReference type="ARBA" id="ARBA00022475"/>
    </source>
</evidence>
<dbReference type="InterPro" id="IPR007168">
    <property type="entry name" value="Phageshock_PspC_N"/>
</dbReference>
<feature type="domain" description="PspC-related ToastRack" evidence="9">
    <location>
        <begin position="397"/>
        <end position="528"/>
    </location>
</feature>
<feature type="transmembrane region" description="Helical" evidence="6">
    <location>
        <begin position="135"/>
        <end position="162"/>
    </location>
</feature>
<dbReference type="EMBL" id="JAEHFW010000002">
    <property type="protein sequence ID" value="MBK0379920.1"/>
    <property type="molecule type" value="Genomic_DNA"/>
</dbReference>
<keyword evidence="11" id="KW-1185">Reference proteome</keyword>